<sequence length="952" mass="99401">MRLRQPMLLVGQLLSAVALVGVIWLVDAAIKYSASGFGGQGEDRSPPARPVGPVPLCTSSPFLKVDAYLWDNPQTVLAAVHFRRRPQAPQPGIADDATAGPWALSFVVQSNASAVFFKGRFQDPNTYIAIPLQVAIESQVARLATGDPSLPWSVSIANFPHPSLATTSAVGRFAPTFLLAAVIINFIILLTNMVAERETGTRSALAAMGLRDSAHWVSWVVPEVLLTAAHSGVLLGSAVAMRIPLATRNSTALLFLLLWGSELAMGGVALVFSALLRRSASAVPAGFAAYIVSWALQLVVQFGFPYTPDAPAAWVGVFSALPPCLLTKGLQDMANAALGNGPGISWTHRTDYCRAELPPPAVRATLPYWQTDCVMPLSKILWLLIVQAAGYTALAAYLDGVLPREEGVGVQPPWAPLLALLPDRARLWSGERARQAGKTAAPRQPSVTVPASAVADVRPAADSAFAGDPLSLQASECAPGRGAPPIGAALAVLDANAAAEVAGAAAGPWSKLGAIGDKADNDGTADWRAGVVLFGLRPNGAGKTTTIKCLVGALKPSGGDALVCGHSVADAAGLEAARALTGICPQFDVLWGWLSGREHLALAADVKGLPWAARRAEVDRMLQQVRLDSAADRPAGSYSGGMRRRLSVAAALLGDPRVVSHVWELVSRVKQGRCMVLTTHSMEEAEVLGDRIAILAAGRLRCLGHSLALKRRYGGGYRVSVGLRALQAQAYGRSAGAGQGVAAHGLADDAGDRGAATDGTRLGGRSAAQSAEAAGGHEDEEYLDAAEYMSARSFAASSSGGGSPAFGAARGRPRAEPAGEPSGDGCRAFGSRERTDRNSSNSSEGKDGRDRDGGGGDGPEAPWADAEAVISALEELVEECLAASLGAAGAAYACVAKRGRSHVHFQVPRHCELQLPHLFERLEARGSALGVLDVQVKLSSLEDVYLEVIRQR</sequence>
<dbReference type="STRING" id="33097.A0A150H113"/>
<gene>
    <name evidence="11" type="ORF">GPECTOR_2g1107</name>
</gene>
<organism evidence="11 12">
    <name type="scientific">Gonium pectorale</name>
    <name type="common">Green alga</name>
    <dbReference type="NCBI Taxonomy" id="33097"/>
    <lineage>
        <taxon>Eukaryota</taxon>
        <taxon>Viridiplantae</taxon>
        <taxon>Chlorophyta</taxon>
        <taxon>core chlorophytes</taxon>
        <taxon>Chlorophyceae</taxon>
        <taxon>CS clade</taxon>
        <taxon>Chlamydomonadales</taxon>
        <taxon>Volvocaceae</taxon>
        <taxon>Gonium</taxon>
    </lineage>
</organism>
<dbReference type="GO" id="GO:0016020">
    <property type="term" value="C:membrane"/>
    <property type="evidence" value="ECO:0007669"/>
    <property type="project" value="UniProtKB-SubCell"/>
</dbReference>
<feature type="transmembrane region" description="Helical" evidence="9">
    <location>
        <begin position="252"/>
        <end position="275"/>
    </location>
</feature>
<dbReference type="EMBL" id="LSYV01000003">
    <property type="protein sequence ID" value="KXZ55558.1"/>
    <property type="molecule type" value="Genomic_DNA"/>
</dbReference>
<reference evidence="12" key="1">
    <citation type="journal article" date="2016" name="Nat. Commun.">
        <title>The Gonium pectorale genome demonstrates co-option of cell cycle regulation during the evolution of multicellularity.</title>
        <authorList>
            <person name="Hanschen E.R."/>
            <person name="Marriage T.N."/>
            <person name="Ferris P.J."/>
            <person name="Hamaji T."/>
            <person name="Toyoda A."/>
            <person name="Fujiyama A."/>
            <person name="Neme R."/>
            <person name="Noguchi H."/>
            <person name="Minakuchi Y."/>
            <person name="Suzuki M."/>
            <person name="Kawai-Toyooka H."/>
            <person name="Smith D.R."/>
            <person name="Sparks H."/>
            <person name="Anderson J."/>
            <person name="Bakaric R."/>
            <person name="Luria V."/>
            <person name="Karger A."/>
            <person name="Kirschner M.W."/>
            <person name="Durand P.M."/>
            <person name="Michod R.E."/>
            <person name="Nozaki H."/>
            <person name="Olson B.J."/>
        </authorList>
    </citation>
    <scope>NUCLEOTIDE SEQUENCE [LARGE SCALE GENOMIC DNA]</scope>
    <source>
        <strain evidence="12">NIES-2863</strain>
    </source>
</reference>
<keyword evidence="3" id="KW-0813">Transport</keyword>
<dbReference type="Proteomes" id="UP000075714">
    <property type="component" value="Unassembled WGS sequence"/>
</dbReference>
<feature type="region of interest" description="Disordered" evidence="8">
    <location>
        <begin position="795"/>
        <end position="862"/>
    </location>
</feature>
<evidence type="ECO:0000256" key="3">
    <source>
        <dbReference type="ARBA" id="ARBA00022448"/>
    </source>
</evidence>
<dbReference type="PANTHER" id="PTHR19229:SF36">
    <property type="entry name" value="ATP-BINDING CASSETTE SUB-FAMILY A MEMBER 2"/>
    <property type="match status" value="1"/>
</dbReference>
<evidence type="ECO:0000259" key="10">
    <source>
        <dbReference type="PROSITE" id="PS50893"/>
    </source>
</evidence>
<dbReference type="InterPro" id="IPR027417">
    <property type="entry name" value="P-loop_NTPase"/>
</dbReference>
<feature type="region of interest" description="Disordered" evidence="8">
    <location>
        <begin position="744"/>
        <end position="778"/>
    </location>
</feature>
<evidence type="ECO:0000256" key="5">
    <source>
        <dbReference type="ARBA" id="ARBA00022737"/>
    </source>
</evidence>
<dbReference type="Pfam" id="PF12698">
    <property type="entry name" value="ABC2_membrane_3"/>
    <property type="match status" value="1"/>
</dbReference>
<name>A0A150H113_GONPE</name>
<keyword evidence="6 9" id="KW-1133">Transmembrane helix</keyword>
<feature type="transmembrane region" description="Helical" evidence="9">
    <location>
        <begin position="287"/>
        <end position="306"/>
    </location>
</feature>
<keyword evidence="5" id="KW-0677">Repeat</keyword>
<dbReference type="CDD" id="cd03263">
    <property type="entry name" value="ABC_subfamily_A"/>
    <property type="match status" value="1"/>
</dbReference>
<evidence type="ECO:0000256" key="7">
    <source>
        <dbReference type="ARBA" id="ARBA00023136"/>
    </source>
</evidence>
<dbReference type="SUPFAM" id="SSF52540">
    <property type="entry name" value="P-loop containing nucleoside triphosphate hydrolases"/>
    <property type="match status" value="1"/>
</dbReference>
<dbReference type="InterPro" id="IPR013525">
    <property type="entry name" value="ABC2_TM"/>
</dbReference>
<dbReference type="AlphaFoldDB" id="A0A150H113"/>
<feature type="domain" description="ABC transporter" evidence="10">
    <location>
        <begin position="490"/>
        <end position="722"/>
    </location>
</feature>
<protein>
    <recommendedName>
        <fullName evidence="10">ABC transporter domain-containing protein</fullName>
    </recommendedName>
</protein>
<evidence type="ECO:0000256" key="1">
    <source>
        <dbReference type="ARBA" id="ARBA00004141"/>
    </source>
</evidence>
<feature type="compositionally biased region" description="Basic and acidic residues" evidence="8">
    <location>
        <begin position="844"/>
        <end position="854"/>
    </location>
</feature>
<dbReference type="GO" id="GO:0016887">
    <property type="term" value="F:ATP hydrolysis activity"/>
    <property type="evidence" value="ECO:0007669"/>
    <property type="project" value="InterPro"/>
</dbReference>
<dbReference type="InterPro" id="IPR026082">
    <property type="entry name" value="ABCA"/>
</dbReference>
<evidence type="ECO:0000256" key="8">
    <source>
        <dbReference type="SAM" id="MobiDB-lite"/>
    </source>
</evidence>
<dbReference type="Gene3D" id="3.40.50.300">
    <property type="entry name" value="P-loop containing nucleotide triphosphate hydrolases"/>
    <property type="match status" value="1"/>
</dbReference>
<comment type="similarity">
    <text evidence="2">Belongs to the ABC transporter superfamily. ABCA family. CPR flippase (TC 3.A.1.211) subfamily.</text>
</comment>
<dbReference type="GO" id="GO:0005319">
    <property type="term" value="F:lipid transporter activity"/>
    <property type="evidence" value="ECO:0007669"/>
    <property type="project" value="TreeGrafter"/>
</dbReference>
<dbReference type="PROSITE" id="PS00211">
    <property type="entry name" value="ABC_TRANSPORTER_1"/>
    <property type="match status" value="1"/>
</dbReference>
<feature type="transmembrane region" description="Helical" evidence="9">
    <location>
        <begin position="216"/>
        <end position="240"/>
    </location>
</feature>
<evidence type="ECO:0000313" key="11">
    <source>
        <dbReference type="EMBL" id="KXZ55558.1"/>
    </source>
</evidence>
<dbReference type="Pfam" id="PF00005">
    <property type="entry name" value="ABC_tran"/>
    <property type="match status" value="1"/>
</dbReference>
<dbReference type="InterPro" id="IPR003439">
    <property type="entry name" value="ABC_transporter-like_ATP-bd"/>
</dbReference>
<comment type="caution">
    <text evidence="11">The sequence shown here is derived from an EMBL/GenBank/DDBJ whole genome shotgun (WGS) entry which is preliminary data.</text>
</comment>
<dbReference type="OrthoDB" id="545677at2759"/>
<evidence type="ECO:0000256" key="4">
    <source>
        <dbReference type="ARBA" id="ARBA00022692"/>
    </source>
</evidence>
<dbReference type="PROSITE" id="PS50893">
    <property type="entry name" value="ABC_TRANSPORTER_2"/>
    <property type="match status" value="1"/>
</dbReference>
<dbReference type="InterPro" id="IPR017871">
    <property type="entry name" value="ABC_transporter-like_CS"/>
</dbReference>
<dbReference type="PANTHER" id="PTHR19229">
    <property type="entry name" value="ATP-BINDING CASSETTE TRANSPORTER SUBFAMILY A ABCA"/>
    <property type="match status" value="1"/>
</dbReference>
<feature type="compositionally biased region" description="Low complexity" evidence="8">
    <location>
        <begin position="805"/>
        <end position="821"/>
    </location>
</feature>
<keyword evidence="4 9" id="KW-0812">Transmembrane</keyword>
<dbReference type="GO" id="GO:0005524">
    <property type="term" value="F:ATP binding"/>
    <property type="evidence" value="ECO:0007669"/>
    <property type="project" value="InterPro"/>
</dbReference>
<accession>A0A150H113</accession>
<proteinExistence type="inferred from homology"/>
<evidence type="ECO:0000256" key="6">
    <source>
        <dbReference type="ARBA" id="ARBA00022989"/>
    </source>
</evidence>
<feature type="transmembrane region" description="Helical" evidence="9">
    <location>
        <begin position="173"/>
        <end position="195"/>
    </location>
</feature>
<evidence type="ECO:0000256" key="9">
    <source>
        <dbReference type="SAM" id="Phobius"/>
    </source>
</evidence>
<evidence type="ECO:0000256" key="2">
    <source>
        <dbReference type="ARBA" id="ARBA00008526"/>
    </source>
</evidence>
<dbReference type="GO" id="GO:0140359">
    <property type="term" value="F:ABC-type transporter activity"/>
    <property type="evidence" value="ECO:0007669"/>
    <property type="project" value="InterPro"/>
</dbReference>
<comment type="subcellular location">
    <subcellularLocation>
        <location evidence="1">Membrane</location>
        <topology evidence="1">Multi-pass membrane protein</topology>
    </subcellularLocation>
</comment>
<keyword evidence="12" id="KW-1185">Reference proteome</keyword>
<evidence type="ECO:0000313" key="12">
    <source>
        <dbReference type="Proteomes" id="UP000075714"/>
    </source>
</evidence>
<keyword evidence="7 9" id="KW-0472">Membrane</keyword>